<proteinExistence type="predicted"/>
<protein>
    <submittedName>
        <fullName evidence="6">Cytochrome c, mono-and diheme variants</fullName>
    </submittedName>
</protein>
<dbReference type="PANTHER" id="PTHR33546">
    <property type="entry name" value="LARGE, MULTIFUNCTIONAL SECRETED PROTEIN-RELATED"/>
    <property type="match status" value="1"/>
</dbReference>
<dbReference type="Gene3D" id="2.120.10.30">
    <property type="entry name" value="TolB, C-terminal domain"/>
    <property type="match status" value="1"/>
</dbReference>
<accession>A0A1H4P4W5</accession>
<evidence type="ECO:0000313" key="6">
    <source>
        <dbReference type="EMBL" id="SEC02517.1"/>
    </source>
</evidence>
<dbReference type="GO" id="GO:0046872">
    <property type="term" value="F:metal ion binding"/>
    <property type="evidence" value="ECO:0007669"/>
    <property type="project" value="UniProtKB-KW"/>
</dbReference>
<dbReference type="InterPro" id="IPR055557">
    <property type="entry name" value="DUF7133"/>
</dbReference>
<dbReference type="AlphaFoldDB" id="A0A1H4P4W5"/>
<dbReference type="RefSeq" id="WP_074674738.1">
    <property type="nucleotide sequence ID" value="NZ_FNTB01000001.1"/>
</dbReference>
<dbReference type="InterPro" id="IPR036909">
    <property type="entry name" value="Cyt_c-like_dom_sf"/>
</dbReference>
<sequence>MRLIFYSLLVFFCLLISCNSGYNETEGSLDSYVVEDGFNLKVLAAEPLLKAPVAIDFDAKGRIWVAQMPGYMNDLQGSGEEEPSGSIVILEDLDKDGVADHSKIFMDSLVMPRALAHVYGGLLYAEPPYLWFVDIENDKPVNKVMVDSIYAVEGNPEHQPNGLELNIDNWIYNAKSNFRYRRIDGVWKKEPTTFRGQWGITHDNFGRLYYNDNSRILLGDYVLPNTLIDNPYYTPKASVDKLLTNDQRVYPAFAGSVNRGYAKGVLNADSLLVNATAACSPLVYRGGSFTQSYSENVFVCIPEGNLIKRLRLNFMGDATTAEQVWQNKEFITSLDEGFRPVSLKNGPNGSMYVVDMHRGMIGHHAYMSPYLRDKAKAKELDTIVNFGRILKVSHNNATSNNLPDFDTLNASELVSLLQSDNGWIRDRAQHFLIFKELKTVIDDVKDLALNKKNPLGQLHALYVLEGWNALSFDFLVSVIEESNSDVASHALVISKDFISEKSIEQASHIFKSALDSNELGLDVYLANVLGHWVKIDNDRFQPLLTKILKRREMNTTVIDATISGLEKIDTVLYDDSVIKNNLKNTSFLSKLENAINNRKSEKKNAIYTREVIREDTRTSGSKMFFQICASCHGADGKGIDGLAPPLMGSEHVKNTERLALIILHGLEGPVHVNGERYDINLAMPGLIRNESISDQDIANIISYVTNAFSDRSRSLSNKRISELRNVKSSTGMEFTEPELQALDRK</sequence>
<dbReference type="PROSITE" id="PS51007">
    <property type="entry name" value="CYTC"/>
    <property type="match status" value="1"/>
</dbReference>
<name>A0A1H4P4W5_9FLAO</name>
<evidence type="ECO:0000259" key="5">
    <source>
        <dbReference type="PROSITE" id="PS51007"/>
    </source>
</evidence>
<dbReference type="Gene3D" id="1.10.760.10">
    <property type="entry name" value="Cytochrome c-like domain"/>
    <property type="match status" value="1"/>
</dbReference>
<dbReference type="Pfam" id="PF23500">
    <property type="entry name" value="DUF7133"/>
    <property type="match status" value="1"/>
</dbReference>
<dbReference type="SUPFAM" id="SSF63829">
    <property type="entry name" value="Calcium-dependent phosphotriesterase"/>
    <property type="match status" value="1"/>
</dbReference>
<evidence type="ECO:0000313" key="7">
    <source>
        <dbReference type="Proteomes" id="UP000183038"/>
    </source>
</evidence>
<keyword evidence="2 4" id="KW-0479">Metal-binding</keyword>
<dbReference type="GO" id="GO:0009055">
    <property type="term" value="F:electron transfer activity"/>
    <property type="evidence" value="ECO:0007669"/>
    <property type="project" value="InterPro"/>
</dbReference>
<dbReference type="Pfam" id="PF00034">
    <property type="entry name" value="Cytochrom_C"/>
    <property type="match status" value="1"/>
</dbReference>
<feature type="domain" description="Cytochrome c" evidence="5">
    <location>
        <begin position="615"/>
        <end position="708"/>
    </location>
</feature>
<keyword evidence="1 4" id="KW-0349">Heme</keyword>
<evidence type="ECO:0000256" key="2">
    <source>
        <dbReference type="ARBA" id="ARBA00022723"/>
    </source>
</evidence>
<dbReference type="Proteomes" id="UP000183038">
    <property type="component" value="Unassembled WGS sequence"/>
</dbReference>
<dbReference type="GO" id="GO:0020037">
    <property type="term" value="F:heme binding"/>
    <property type="evidence" value="ECO:0007669"/>
    <property type="project" value="InterPro"/>
</dbReference>
<keyword evidence="3 4" id="KW-0408">Iron</keyword>
<gene>
    <name evidence="6" type="ORF">SAMN05192540_2157</name>
</gene>
<evidence type="ECO:0000256" key="4">
    <source>
        <dbReference type="PROSITE-ProRule" id="PRU00433"/>
    </source>
</evidence>
<dbReference type="InterPro" id="IPR009056">
    <property type="entry name" value="Cyt_c-like_dom"/>
</dbReference>
<organism evidence="6 7">
    <name type="scientific">Maribacter dokdonensis</name>
    <dbReference type="NCBI Taxonomy" id="320912"/>
    <lineage>
        <taxon>Bacteria</taxon>
        <taxon>Pseudomonadati</taxon>
        <taxon>Bacteroidota</taxon>
        <taxon>Flavobacteriia</taxon>
        <taxon>Flavobacteriales</taxon>
        <taxon>Flavobacteriaceae</taxon>
        <taxon>Maribacter</taxon>
    </lineage>
</organism>
<dbReference type="PROSITE" id="PS51257">
    <property type="entry name" value="PROKAR_LIPOPROTEIN"/>
    <property type="match status" value="1"/>
</dbReference>
<dbReference type="SUPFAM" id="SSF46626">
    <property type="entry name" value="Cytochrome c"/>
    <property type="match status" value="1"/>
</dbReference>
<evidence type="ECO:0000256" key="3">
    <source>
        <dbReference type="ARBA" id="ARBA00023004"/>
    </source>
</evidence>
<dbReference type="OrthoDB" id="9808161at2"/>
<reference evidence="6 7" key="1">
    <citation type="submission" date="2016-10" db="EMBL/GenBank/DDBJ databases">
        <authorList>
            <person name="de Groot N.N."/>
        </authorList>
    </citation>
    <scope>NUCLEOTIDE SEQUENCE [LARGE SCALE GENOMIC DNA]</scope>
    <source>
        <strain evidence="6 7">MAR_2009_71</strain>
    </source>
</reference>
<dbReference type="EMBL" id="FNTB01000001">
    <property type="protein sequence ID" value="SEC02517.1"/>
    <property type="molecule type" value="Genomic_DNA"/>
</dbReference>
<dbReference type="PANTHER" id="PTHR33546:SF1">
    <property type="entry name" value="LARGE, MULTIFUNCTIONAL SECRETED PROTEIN"/>
    <property type="match status" value="1"/>
</dbReference>
<dbReference type="InterPro" id="IPR011042">
    <property type="entry name" value="6-blade_b-propeller_TolB-like"/>
</dbReference>
<evidence type="ECO:0000256" key="1">
    <source>
        <dbReference type="ARBA" id="ARBA00022617"/>
    </source>
</evidence>